<sequence>MPADAAPPFVCRFARGNEAECGMPFGNKRALATHQGLVHTADEIGATYRCPMPGCLFGTNTERYLNRHVSNMHGGIFTPVLYFAGEALMMTAVQEAQNDVGDTFVLQAKTSHSLKGQNRAALRSNFDAYAEAAIYNAYTVANRILRIRKPANTFFAENRVEIRTRPNFGCSGGSCGLAAVAALLSLARGVPLQPIAMSSAIDGIFMEVQAVGRIRAKL</sequence>
<feature type="domain" description="C2H2-type" evidence="2">
    <location>
        <begin position="9"/>
        <end position="44"/>
    </location>
</feature>
<reference evidence="4 5" key="1">
    <citation type="submission" date="2024-10" db="EMBL/GenBank/DDBJ databases">
        <authorList>
            <person name="Kim D."/>
        </authorList>
    </citation>
    <scope>NUCLEOTIDE SEQUENCE [LARGE SCALE GENOMIC DNA]</scope>
    <source>
        <strain evidence="4">BH-2024</strain>
    </source>
</reference>
<gene>
    <name evidence="4" type="ORF">niasHT_013137</name>
    <name evidence="3" type="ORF">niasHT_039164</name>
</gene>
<dbReference type="InterPro" id="IPR013087">
    <property type="entry name" value="Znf_C2H2_type"/>
</dbReference>
<dbReference type="SMART" id="SM00355">
    <property type="entry name" value="ZnF_C2H2"/>
    <property type="match status" value="2"/>
</dbReference>
<dbReference type="Gene3D" id="3.30.160.60">
    <property type="entry name" value="Classic Zinc Finger"/>
    <property type="match status" value="1"/>
</dbReference>
<dbReference type="Gene3D" id="3.30.230.10">
    <property type="match status" value="1"/>
</dbReference>
<keyword evidence="1" id="KW-0479">Metal-binding</keyword>
<evidence type="ECO:0000313" key="4">
    <source>
        <dbReference type="EMBL" id="KAL3111107.1"/>
    </source>
</evidence>
<evidence type="ECO:0000313" key="5">
    <source>
        <dbReference type="Proteomes" id="UP001620626"/>
    </source>
</evidence>
<dbReference type="GO" id="GO:0008270">
    <property type="term" value="F:zinc ion binding"/>
    <property type="evidence" value="ECO:0007669"/>
    <property type="project" value="UniProtKB-KW"/>
</dbReference>
<evidence type="ECO:0000259" key="2">
    <source>
        <dbReference type="PROSITE" id="PS50157"/>
    </source>
</evidence>
<proteinExistence type="predicted"/>
<protein>
    <recommendedName>
        <fullName evidence="2">C2H2-type domain-containing protein</fullName>
    </recommendedName>
</protein>
<evidence type="ECO:0000256" key="1">
    <source>
        <dbReference type="PROSITE-ProRule" id="PRU00042"/>
    </source>
</evidence>
<keyword evidence="1" id="KW-0863">Zinc-finger</keyword>
<dbReference type="PROSITE" id="PS50157">
    <property type="entry name" value="ZINC_FINGER_C2H2_2"/>
    <property type="match status" value="1"/>
</dbReference>
<keyword evidence="1" id="KW-0862">Zinc</keyword>
<dbReference type="EMBL" id="JBICBT010001285">
    <property type="protein sequence ID" value="KAL3075084.1"/>
    <property type="molecule type" value="Genomic_DNA"/>
</dbReference>
<dbReference type="InterPro" id="IPR014721">
    <property type="entry name" value="Ribsml_uS5_D2-typ_fold_subgr"/>
</dbReference>
<dbReference type="AlphaFoldDB" id="A0ABD2L7A9"/>
<accession>A0ABD2L7A9</accession>
<dbReference type="Proteomes" id="UP001620626">
    <property type="component" value="Unassembled WGS sequence"/>
</dbReference>
<evidence type="ECO:0000313" key="3">
    <source>
        <dbReference type="EMBL" id="KAL3075084.1"/>
    </source>
</evidence>
<comment type="caution">
    <text evidence="4">The sequence shown here is derived from an EMBL/GenBank/DDBJ whole genome shotgun (WGS) entry which is preliminary data.</text>
</comment>
<dbReference type="EMBL" id="JBICBT010000521">
    <property type="protein sequence ID" value="KAL3111107.1"/>
    <property type="molecule type" value="Genomic_DNA"/>
</dbReference>
<name>A0ABD2L7A9_9BILA</name>
<keyword evidence="5" id="KW-1185">Reference proteome</keyword>
<organism evidence="4 5">
    <name type="scientific">Heterodera trifolii</name>
    <dbReference type="NCBI Taxonomy" id="157864"/>
    <lineage>
        <taxon>Eukaryota</taxon>
        <taxon>Metazoa</taxon>
        <taxon>Ecdysozoa</taxon>
        <taxon>Nematoda</taxon>
        <taxon>Chromadorea</taxon>
        <taxon>Rhabditida</taxon>
        <taxon>Tylenchina</taxon>
        <taxon>Tylenchomorpha</taxon>
        <taxon>Tylenchoidea</taxon>
        <taxon>Heteroderidae</taxon>
        <taxon>Heteroderinae</taxon>
        <taxon>Heterodera</taxon>
    </lineage>
</organism>